<keyword evidence="4" id="KW-0813">Transport</keyword>
<keyword evidence="7" id="KW-0472">Membrane</keyword>
<evidence type="ECO:0000256" key="7">
    <source>
        <dbReference type="ARBA" id="ARBA00023136"/>
    </source>
</evidence>
<proteinExistence type="evidence at transcript level"/>
<dbReference type="FunFam" id="1.25.40.60:FF:000001">
    <property type="entry name" value="syntaxin-binding protein 1 isoform X2"/>
    <property type="match status" value="1"/>
</dbReference>
<sequence>MALKGVVGAKITNDVIRTVKKKGEWKVLVVDQLGMRMISACCKMHELASEGITIVEDLSKKREPLPNIEAVYLITPTEKSIRLLMADFQTPTRHMYRCAHIFFTEKCPDELFTEICKSPMAKVIKTLKEVNIAFLPYESQIFSLDTPETFQFYYNPNRINERASNLERIAEQVATLCATLGEYPSLRYRSDFDHNVELTQLIYQKLDAYKADEPTMGEGPEKMRSQLIILDRGFDCVSPLLHELTFQAMAYDLLPIENDVYKFESTSGNDVREKEVLLDEKDDLWVELRHQHIAVVSQAVTKQLKKFIESKRMTSSGDKASLKDLTTMIKKMPQYQKELSKYSTQLHLAEDCMKSYQGCVDRLCKVEQDLAMGTDAEGEKIKDPMRNIVPILLDTTVSNFDKIRIILLYILSKNGISEENLTKLIQHAQIPATEKCIITNMAHLGVNIVTDGSRKKVYHVTRKERITEQTYQMSRWTPVMKDIMEDAIEDKLDVKHFPFLSGGRVVPTGYGRSAPTSQRYGHWHKDKNTPNVKNVPRLMVFVIGGITYSEMRCAYEVTKDAKNWEVIIGSDHILTPEGFLSDLRDLSN</sequence>
<dbReference type="Pfam" id="PF00995">
    <property type="entry name" value="Sec1"/>
    <property type="match status" value="1"/>
</dbReference>
<dbReference type="GO" id="GO:0005829">
    <property type="term" value="C:cytosol"/>
    <property type="evidence" value="ECO:0007669"/>
    <property type="project" value="UniProtKB-SubCell"/>
</dbReference>
<dbReference type="FunFam" id="3.90.830.10:FF:000001">
    <property type="entry name" value="syntaxin-binding protein 1 isoform X2"/>
    <property type="match status" value="1"/>
</dbReference>
<dbReference type="Gene3D" id="3.40.50.1910">
    <property type="match status" value="1"/>
</dbReference>
<name>A0A0K8RBL8_IXORI</name>
<dbReference type="GO" id="GO:0051650">
    <property type="term" value="P:establishment of vesicle localization"/>
    <property type="evidence" value="ECO:0007669"/>
    <property type="project" value="UniProtKB-ARBA"/>
</dbReference>
<keyword evidence="5" id="KW-0963">Cytoplasm</keyword>
<dbReference type="PANTHER" id="PTHR11679">
    <property type="entry name" value="VESICLE PROTEIN SORTING-ASSOCIATED"/>
    <property type="match status" value="1"/>
</dbReference>
<dbReference type="GO" id="GO:0016020">
    <property type="term" value="C:membrane"/>
    <property type="evidence" value="ECO:0007669"/>
    <property type="project" value="UniProtKB-SubCell"/>
</dbReference>
<dbReference type="PIRSF" id="PIRSF005715">
    <property type="entry name" value="VPS45_Sec1"/>
    <property type="match status" value="1"/>
</dbReference>
<dbReference type="AlphaFoldDB" id="A0A0K8RBL8"/>
<accession>A0A0K8RBL8</accession>
<dbReference type="Gene3D" id="1.25.40.60">
    <property type="match status" value="1"/>
</dbReference>
<evidence type="ECO:0000313" key="8">
    <source>
        <dbReference type="EMBL" id="JAA67884.1"/>
    </source>
</evidence>
<evidence type="ECO:0000256" key="1">
    <source>
        <dbReference type="ARBA" id="ARBA00004170"/>
    </source>
</evidence>
<comment type="similarity">
    <text evidence="3">Belongs to the STXBP/unc-18/SEC1 family.</text>
</comment>
<dbReference type="SUPFAM" id="SSF56815">
    <property type="entry name" value="Sec1/munc18-like (SM) proteins"/>
    <property type="match status" value="1"/>
</dbReference>
<dbReference type="Gene3D" id="3.40.50.2060">
    <property type="match status" value="1"/>
</dbReference>
<dbReference type="InterPro" id="IPR001619">
    <property type="entry name" value="Sec1-like"/>
</dbReference>
<dbReference type="InterPro" id="IPR027482">
    <property type="entry name" value="Sec1-like_dom2"/>
</dbReference>
<dbReference type="Gene3D" id="3.90.830.10">
    <property type="entry name" value="Syntaxin Binding Protein 1, Chain A, domain 2"/>
    <property type="match status" value="1"/>
</dbReference>
<comment type="subcellular location">
    <subcellularLocation>
        <location evidence="2">Cytoplasm</location>
        <location evidence="2">Cytosol</location>
    </subcellularLocation>
    <subcellularLocation>
        <location evidence="1">Membrane</location>
        <topology evidence="1">Peripheral membrane protein</topology>
    </subcellularLocation>
</comment>
<protein>
    <submittedName>
        <fullName evidence="8">Putative vesicle trafficking protein sec1</fullName>
    </submittedName>
</protein>
<dbReference type="GO" id="GO:0015031">
    <property type="term" value="P:protein transport"/>
    <property type="evidence" value="ECO:0007669"/>
    <property type="project" value="UniProtKB-KW"/>
</dbReference>
<evidence type="ECO:0000256" key="5">
    <source>
        <dbReference type="ARBA" id="ARBA00022490"/>
    </source>
</evidence>
<organism evidence="8">
    <name type="scientific">Ixodes ricinus</name>
    <name type="common">Common tick</name>
    <name type="synonym">Acarus ricinus</name>
    <dbReference type="NCBI Taxonomy" id="34613"/>
    <lineage>
        <taxon>Eukaryota</taxon>
        <taxon>Metazoa</taxon>
        <taxon>Ecdysozoa</taxon>
        <taxon>Arthropoda</taxon>
        <taxon>Chelicerata</taxon>
        <taxon>Arachnida</taxon>
        <taxon>Acari</taxon>
        <taxon>Parasitiformes</taxon>
        <taxon>Ixodida</taxon>
        <taxon>Ixodoidea</taxon>
        <taxon>Ixodidae</taxon>
        <taxon>Ixodinae</taxon>
        <taxon>Ixodes</taxon>
    </lineage>
</organism>
<keyword evidence="6" id="KW-0653">Protein transport</keyword>
<reference evidence="8" key="1">
    <citation type="submission" date="2012-12" db="EMBL/GenBank/DDBJ databases">
        <title>Identification and characterization of a phenylalanine ammonia-lyase gene family in Isatis indigotica Fort.</title>
        <authorList>
            <person name="Liu Q."/>
            <person name="Chen J."/>
            <person name="Zhou X."/>
            <person name="Di P."/>
            <person name="Xiao Y."/>
            <person name="Xuan H."/>
            <person name="Zhang L."/>
            <person name="Chen W."/>
        </authorList>
    </citation>
    <scope>NUCLEOTIDE SEQUENCE</scope>
    <source>
        <tissue evidence="8">Salivary gland</tissue>
    </source>
</reference>
<evidence type="ECO:0000256" key="4">
    <source>
        <dbReference type="ARBA" id="ARBA00022448"/>
    </source>
</evidence>
<dbReference type="InterPro" id="IPR036045">
    <property type="entry name" value="Sec1-like_sf"/>
</dbReference>
<dbReference type="GO" id="GO:0016192">
    <property type="term" value="P:vesicle-mediated transport"/>
    <property type="evidence" value="ECO:0007669"/>
    <property type="project" value="InterPro"/>
</dbReference>
<evidence type="ECO:0000256" key="6">
    <source>
        <dbReference type="ARBA" id="ARBA00022927"/>
    </source>
</evidence>
<dbReference type="InterPro" id="IPR043154">
    <property type="entry name" value="Sec-1-like_dom1"/>
</dbReference>
<evidence type="ECO:0000256" key="2">
    <source>
        <dbReference type="ARBA" id="ARBA00004514"/>
    </source>
</evidence>
<dbReference type="FunFam" id="3.40.50.2060:FF:000001">
    <property type="entry name" value="syntaxin-binding protein 1 isoform X2"/>
    <property type="match status" value="1"/>
</dbReference>
<dbReference type="EMBL" id="GADI01005924">
    <property type="protein sequence ID" value="JAA67884.1"/>
    <property type="molecule type" value="mRNA"/>
</dbReference>
<evidence type="ECO:0000256" key="3">
    <source>
        <dbReference type="ARBA" id="ARBA00009884"/>
    </source>
</evidence>
<dbReference type="InterPro" id="IPR043127">
    <property type="entry name" value="Sec-1-like_dom3a"/>
</dbReference>